<dbReference type="InterPro" id="IPR043164">
    <property type="entry name" value="Ribosomal_uL10-like_insert_sf"/>
</dbReference>
<comment type="function">
    <text evidence="1 8">Component of the ribosome assembly machinery. Nuclear paralog of the ribosomal protein P0, it binds pre-60S subunits at an early stage of assembly in the nucleolus, and is replaced by P0 in cytoplasmic pre-60S subunits and mature 80S ribosomes.</text>
</comment>
<organism evidence="11">
    <name type="scientific">Magallana gigas</name>
    <name type="common">Pacific oyster</name>
    <name type="synonym">Crassostrea gigas</name>
    <dbReference type="NCBI Taxonomy" id="29159"/>
    <lineage>
        <taxon>Eukaryota</taxon>
        <taxon>Metazoa</taxon>
        <taxon>Spiralia</taxon>
        <taxon>Lophotrochozoa</taxon>
        <taxon>Mollusca</taxon>
        <taxon>Bivalvia</taxon>
        <taxon>Autobranchia</taxon>
        <taxon>Pteriomorphia</taxon>
        <taxon>Ostreida</taxon>
        <taxon>Ostreoidea</taxon>
        <taxon>Ostreidae</taxon>
        <taxon>Magallana</taxon>
    </lineage>
</organism>
<dbReference type="InParanoid" id="K1P2X2"/>
<protein>
    <recommendedName>
        <fullName evidence="8">Ribosome assembly factor mrt4</fullName>
    </recommendedName>
</protein>
<keyword evidence="4 8" id="KW-0690">Ribosome biogenesis</keyword>
<dbReference type="GO" id="GO:0000956">
    <property type="term" value="P:nuclear-transcribed mRNA catabolic process"/>
    <property type="evidence" value="ECO:0007669"/>
    <property type="project" value="TreeGrafter"/>
</dbReference>
<dbReference type="PANTHER" id="PTHR45841">
    <property type="entry name" value="MRNA TURNOVER PROTEIN 4 MRTO4"/>
    <property type="match status" value="1"/>
</dbReference>
<comment type="subcellular location">
    <subcellularLocation>
        <location evidence="8">Cytoplasm</location>
    </subcellularLocation>
    <subcellularLocation>
        <location evidence="8">Nucleus</location>
        <location evidence="8">Nucleolus</location>
    </subcellularLocation>
</comment>
<feature type="compositionally biased region" description="Acidic residues" evidence="9">
    <location>
        <begin position="315"/>
        <end position="335"/>
    </location>
</feature>
<dbReference type="GO" id="GO:0005730">
    <property type="term" value="C:nucleolus"/>
    <property type="evidence" value="ECO:0007669"/>
    <property type="project" value="UniProtKB-SubCell"/>
</dbReference>
<dbReference type="Pfam" id="PF17777">
    <property type="entry name" value="RL10P_insert"/>
    <property type="match status" value="1"/>
</dbReference>
<evidence type="ECO:0000256" key="6">
    <source>
        <dbReference type="ARBA" id="ARBA00023242"/>
    </source>
</evidence>
<dbReference type="GO" id="GO:0003723">
    <property type="term" value="F:RNA binding"/>
    <property type="evidence" value="ECO:0007669"/>
    <property type="project" value="TreeGrafter"/>
</dbReference>
<evidence type="ECO:0000256" key="1">
    <source>
        <dbReference type="ARBA" id="ARBA00004046"/>
    </source>
</evidence>
<keyword evidence="3 8" id="KW-0963">Cytoplasm</keyword>
<evidence type="ECO:0000313" key="11">
    <source>
        <dbReference type="EMBL" id="EKC18102.1"/>
    </source>
</evidence>
<comment type="similarity">
    <text evidence="2 8">Belongs to the universal ribosomal protein uL10 family.</text>
</comment>
<dbReference type="Pfam" id="PF00466">
    <property type="entry name" value="Ribosomal_L10"/>
    <property type="match status" value="1"/>
</dbReference>
<dbReference type="FunCoup" id="K1P2X2">
    <property type="interactions" value="1471"/>
</dbReference>
<accession>K1P2X2</accession>
<evidence type="ECO:0000256" key="7">
    <source>
        <dbReference type="ARBA" id="ARBA00066238"/>
    </source>
</evidence>
<evidence type="ECO:0000256" key="9">
    <source>
        <dbReference type="SAM" id="MobiDB-lite"/>
    </source>
</evidence>
<evidence type="ECO:0000256" key="5">
    <source>
        <dbReference type="ARBA" id="ARBA00022553"/>
    </source>
</evidence>
<dbReference type="CDD" id="cd05796">
    <property type="entry name" value="Ribosomal_P0_like"/>
    <property type="match status" value="1"/>
</dbReference>
<dbReference type="FunFam" id="3.30.70.1730:FF:000004">
    <property type="entry name" value="Ribosome assembly factor mrt4"/>
    <property type="match status" value="1"/>
</dbReference>
<keyword evidence="6 8" id="KW-0539">Nucleus</keyword>
<dbReference type="AlphaFoldDB" id="K1P2X2"/>
<dbReference type="InterPro" id="IPR040637">
    <property type="entry name" value="Ribosomal_uL10-like_insert"/>
</dbReference>
<evidence type="ECO:0000256" key="3">
    <source>
        <dbReference type="ARBA" id="ARBA00022490"/>
    </source>
</evidence>
<dbReference type="EMBL" id="JH817228">
    <property type="protein sequence ID" value="EKC18102.1"/>
    <property type="molecule type" value="Genomic_DNA"/>
</dbReference>
<dbReference type="GO" id="GO:0005737">
    <property type="term" value="C:cytoplasm"/>
    <property type="evidence" value="ECO:0007669"/>
    <property type="project" value="UniProtKB-SubCell"/>
</dbReference>
<dbReference type="Gene3D" id="3.30.70.1730">
    <property type="match status" value="1"/>
</dbReference>
<dbReference type="InterPro" id="IPR001790">
    <property type="entry name" value="Ribosomal_uL10"/>
</dbReference>
<evidence type="ECO:0000256" key="2">
    <source>
        <dbReference type="ARBA" id="ARBA00008889"/>
    </source>
</evidence>
<name>K1P2X2_MAGGI</name>
<dbReference type="FunFam" id="3.90.105.20:FF:000002">
    <property type="entry name" value="Ribosome assembly factor mrt4"/>
    <property type="match status" value="1"/>
</dbReference>
<dbReference type="PANTHER" id="PTHR45841:SF1">
    <property type="entry name" value="MRNA TURNOVER PROTEIN 4 HOMOLOG"/>
    <property type="match status" value="1"/>
</dbReference>
<keyword evidence="5" id="KW-0597">Phosphoprotein</keyword>
<dbReference type="SUPFAM" id="SSF160369">
    <property type="entry name" value="Ribosomal protein L10-like"/>
    <property type="match status" value="1"/>
</dbReference>
<dbReference type="Gene3D" id="3.90.105.20">
    <property type="match status" value="1"/>
</dbReference>
<dbReference type="GO" id="GO:0000027">
    <property type="term" value="P:ribosomal large subunit assembly"/>
    <property type="evidence" value="ECO:0007669"/>
    <property type="project" value="InterPro"/>
</dbReference>
<reference evidence="11" key="1">
    <citation type="journal article" date="2012" name="Nature">
        <title>The oyster genome reveals stress adaptation and complexity of shell formation.</title>
        <authorList>
            <person name="Zhang G."/>
            <person name="Fang X."/>
            <person name="Guo X."/>
            <person name="Li L."/>
            <person name="Luo R."/>
            <person name="Xu F."/>
            <person name="Yang P."/>
            <person name="Zhang L."/>
            <person name="Wang X."/>
            <person name="Qi H."/>
            <person name="Xiong Z."/>
            <person name="Que H."/>
            <person name="Xie Y."/>
            <person name="Holland P.W."/>
            <person name="Paps J."/>
            <person name="Zhu Y."/>
            <person name="Wu F."/>
            <person name="Chen Y."/>
            <person name="Wang J."/>
            <person name="Peng C."/>
            <person name="Meng J."/>
            <person name="Yang L."/>
            <person name="Liu J."/>
            <person name="Wen B."/>
            <person name="Zhang N."/>
            <person name="Huang Z."/>
            <person name="Zhu Q."/>
            <person name="Feng Y."/>
            <person name="Mount A."/>
            <person name="Hedgecock D."/>
            <person name="Xu Z."/>
            <person name="Liu Y."/>
            <person name="Domazet-Loso T."/>
            <person name="Du Y."/>
            <person name="Sun X."/>
            <person name="Zhang S."/>
            <person name="Liu B."/>
            <person name="Cheng P."/>
            <person name="Jiang X."/>
            <person name="Li J."/>
            <person name="Fan D."/>
            <person name="Wang W."/>
            <person name="Fu W."/>
            <person name="Wang T."/>
            <person name="Wang B."/>
            <person name="Zhang J."/>
            <person name="Peng Z."/>
            <person name="Li Y."/>
            <person name="Li N."/>
            <person name="Wang J."/>
            <person name="Chen M."/>
            <person name="He Y."/>
            <person name="Tan F."/>
            <person name="Song X."/>
            <person name="Zheng Q."/>
            <person name="Huang R."/>
            <person name="Yang H."/>
            <person name="Du X."/>
            <person name="Chen L."/>
            <person name="Yang M."/>
            <person name="Gaffney P.M."/>
            <person name="Wang S."/>
            <person name="Luo L."/>
            <person name="She Z."/>
            <person name="Ming Y."/>
            <person name="Huang W."/>
            <person name="Zhang S."/>
            <person name="Huang B."/>
            <person name="Zhang Y."/>
            <person name="Qu T."/>
            <person name="Ni P."/>
            <person name="Miao G."/>
            <person name="Wang J."/>
            <person name="Wang Q."/>
            <person name="Steinberg C.E."/>
            <person name="Wang H."/>
            <person name="Li N."/>
            <person name="Qian L."/>
            <person name="Zhang G."/>
            <person name="Li Y."/>
            <person name="Yang H."/>
            <person name="Liu X."/>
            <person name="Wang J."/>
            <person name="Yin Y."/>
            <person name="Wang J."/>
        </authorList>
    </citation>
    <scope>NUCLEOTIDE SEQUENCE [LARGE SCALE GENOMIC DNA]</scope>
    <source>
        <strain evidence="11">05x7-T-G4-1.051#20</strain>
    </source>
</reference>
<dbReference type="HOGENOM" id="CLU_071690_1_0_1"/>
<proteinExistence type="inferred from homology"/>
<feature type="region of interest" description="Disordered" evidence="9">
    <location>
        <begin position="296"/>
        <end position="335"/>
    </location>
</feature>
<dbReference type="InterPro" id="IPR043141">
    <property type="entry name" value="Ribosomal_uL10-like_sf"/>
</dbReference>
<dbReference type="InterPro" id="IPR033867">
    <property type="entry name" value="Mrt4"/>
</dbReference>
<dbReference type="GO" id="GO:0006364">
    <property type="term" value="P:rRNA processing"/>
    <property type="evidence" value="ECO:0007669"/>
    <property type="project" value="TreeGrafter"/>
</dbReference>
<feature type="domain" description="Large ribosomal subunit protein uL10-like insertion" evidence="10">
    <location>
        <begin position="125"/>
        <end position="194"/>
    </location>
</feature>
<evidence type="ECO:0000259" key="10">
    <source>
        <dbReference type="Pfam" id="PF17777"/>
    </source>
</evidence>
<gene>
    <name evidence="11" type="ORF">CGI_10014965</name>
</gene>
<evidence type="ECO:0000256" key="4">
    <source>
        <dbReference type="ARBA" id="ARBA00022517"/>
    </source>
</evidence>
<dbReference type="InterPro" id="IPR051742">
    <property type="entry name" value="Ribosome_Assembly_uL10"/>
</dbReference>
<evidence type="ECO:0000256" key="8">
    <source>
        <dbReference type="RuleBase" id="RU364039"/>
    </source>
</evidence>
<dbReference type="GO" id="GO:0030687">
    <property type="term" value="C:preribosome, large subunit precursor"/>
    <property type="evidence" value="ECO:0007669"/>
    <property type="project" value="TreeGrafter"/>
</dbReference>
<sequence>MPKSKRDKKVSLTQTKKKGLEFKQKIIEDVQTCCDKYKHIFLFSVHNMRNTHLKEVRQSWSGSRFYFGKNKVMALALGRTQEDEYKDNLHKLSNQLRGQSGLLFTNKSKKEVLSYFDNYRVADFARSGNVCQQTVMLDEGPIPEFSHSMEPQLRQLGLPTCLQKGVVTLLKNHTVCEQGNILTPEQARILKLFGYKMAEFFVTIEGMWSSNGKWEAIADRPEPIVPPKVTIKEMKQMKMGWKMMRKRKQAMRKGRDISRLSAGLFVNKLFGYKMAEFFVTIEGMWSSNGKWEAIADRPEPIVPPKVTIKAKPRDEADEDGMEDDEEEEASDEEGT</sequence>
<comment type="subunit">
    <text evidence="7">Associates with the pre-60S ribosomal particle. Interacts with MINAS-60 (product of an alternative open reading frame of RBM10).</text>
</comment>